<sequence>MSFGFSIGDIAALTGLAWRTVQKCRKAGSQHEELTDQVTSVHLVLQRFEREMLASNSTMQGIDDTYREEIGKIVRRCQKPLRLMDKLLERYNGLRDGRKSIKDLYQRIRFSNGEIGDLQELRTTLTHQTNTLTLYLNIILVGAAGRVERQLNESGKELREMKTAVNGIAASLIMKAPNEGSVLTSYTQDDGEVWRKFRRALISKGFKSSFLRKNEPLIHAYLEELSCRGALDDPELTDTAPQTAHLHNDDMGMANAQPEPIVNKGDPQVGSAGSRKGHQDLDPQGKDSRGVNEKATEMFFQITSHRMAPIKPYSSILQRSPHRGLERQDVYDPCKGRSRR</sequence>
<dbReference type="Proteomes" id="UP001161017">
    <property type="component" value="Unassembled WGS sequence"/>
</dbReference>
<feature type="compositionally biased region" description="Basic and acidic residues" evidence="1">
    <location>
        <begin position="277"/>
        <end position="292"/>
    </location>
</feature>
<dbReference type="EMBL" id="JAPUFD010000014">
    <property type="protein sequence ID" value="MDI1491264.1"/>
    <property type="molecule type" value="Genomic_DNA"/>
</dbReference>
<evidence type="ECO:0000313" key="3">
    <source>
        <dbReference type="Proteomes" id="UP001161017"/>
    </source>
</evidence>
<dbReference type="PANTHER" id="PTHR38886">
    <property type="entry name" value="SESA DOMAIN-CONTAINING PROTEIN"/>
    <property type="match status" value="1"/>
</dbReference>
<feature type="compositionally biased region" description="Basic and acidic residues" evidence="1">
    <location>
        <begin position="323"/>
        <end position="340"/>
    </location>
</feature>
<gene>
    <name evidence="2" type="ORF">OHK93_002473</name>
</gene>
<dbReference type="AlphaFoldDB" id="A0AA43TX91"/>
<organism evidence="2 3">
    <name type="scientific">Ramalina farinacea</name>
    <dbReference type="NCBI Taxonomy" id="258253"/>
    <lineage>
        <taxon>Eukaryota</taxon>
        <taxon>Fungi</taxon>
        <taxon>Dikarya</taxon>
        <taxon>Ascomycota</taxon>
        <taxon>Pezizomycotina</taxon>
        <taxon>Lecanoromycetes</taxon>
        <taxon>OSLEUM clade</taxon>
        <taxon>Lecanoromycetidae</taxon>
        <taxon>Lecanorales</taxon>
        <taxon>Lecanorineae</taxon>
        <taxon>Ramalinaceae</taxon>
        <taxon>Ramalina</taxon>
    </lineage>
</organism>
<accession>A0AA43TX91</accession>
<protein>
    <recommendedName>
        <fullName evidence="4">Fungal N-terminal domain-containing protein</fullName>
    </recommendedName>
</protein>
<keyword evidence="3" id="KW-1185">Reference proteome</keyword>
<feature type="region of interest" description="Disordered" evidence="1">
    <location>
        <begin position="310"/>
        <end position="340"/>
    </location>
</feature>
<feature type="region of interest" description="Disordered" evidence="1">
    <location>
        <begin position="233"/>
        <end position="292"/>
    </location>
</feature>
<evidence type="ECO:0000256" key="1">
    <source>
        <dbReference type="SAM" id="MobiDB-lite"/>
    </source>
</evidence>
<evidence type="ECO:0000313" key="2">
    <source>
        <dbReference type="EMBL" id="MDI1491264.1"/>
    </source>
</evidence>
<evidence type="ECO:0008006" key="4">
    <source>
        <dbReference type="Google" id="ProtNLM"/>
    </source>
</evidence>
<reference evidence="2" key="1">
    <citation type="journal article" date="2023" name="Genome Biol. Evol.">
        <title>First Whole Genome Sequence and Flow Cytometry Genome Size Data for the Lichen-Forming Fungus Ramalina farinacea (Ascomycota).</title>
        <authorList>
            <person name="Llewellyn T."/>
            <person name="Mian S."/>
            <person name="Hill R."/>
            <person name="Leitch I.J."/>
            <person name="Gaya E."/>
        </authorList>
    </citation>
    <scope>NUCLEOTIDE SEQUENCE</scope>
    <source>
        <strain evidence="2">LIQ254RAFAR</strain>
    </source>
</reference>
<dbReference type="PANTHER" id="PTHR38886:SF1">
    <property type="entry name" value="NACHT-NTPASE AND P-LOOP NTPASES N-TERMINAL DOMAIN-CONTAINING PROTEIN"/>
    <property type="match status" value="1"/>
</dbReference>
<name>A0AA43TX91_9LECA</name>
<proteinExistence type="predicted"/>
<comment type="caution">
    <text evidence="2">The sequence shown here is derived from an EMBL/GenBank/DDBJ whole genome shotgun (WGS) entry which is preliminary data.</text>
</comment>